<reference evidence="2" key="1">
    <citation type="submission" date="2025-08" db="UniProtKB">
        <authorList>
            <consortium name="RefSeq"/>
        </authorList>
    </citation>
    <scope>IDENTIFICATION</scope>
    <source>
        <tissue evidence="2">Seedling</tissue>
    </source>
</reference>
<accession>A0ABM4A7C4</accession>
<evidence type="ECO:0000313" key="2">
    <source>
        <dbReference type="RefSeq" id="XP_060672639.1"/>
    </source>
</evidence>
<dbReference type="InterPro" id="IPR053085">
    <property type="entry name" value="Jasmonate-induced_protein"/>
</dbReference>
<proteinExistence type="predicted"/>
<dbReference type="RefSeq" id="XP_060672639.1">
    <property type="nucleotide sequence ID" value="XM_060816656.1"/>
</dbReference>
<organism evidence="1 2">
    <name type="scientific">Ziziphus jujuba</name>
    <name type="common">Chinese jujube</name>
    <name type="synonym">Ziziphus sativa</name>
    <dbReference type="NCBI Taxonomy" id="326968"/>
    <lineage>
        <taxon>Eukaryota</taxon>
        <taxon>Viridiplantae</taxon>
        <taxon>Streptophyta</taxon>
        <taxon>Embryophyta</taxon>
        <taxon>Tracheophyta</taxon>
        <taxon>Spermatophyta</taxon>
        <taxon>Magnoliopsida</taxon>
        <taxon>eudicotyledons</taxon>
        <taxon>Gunneridae</taxon>
        <taxon>Pentapetalae</taxon>
        <taxon>rosids</taxon>
        <taxon>fabids</taxon>
        <taxon>Rosales</taxon>
        <taxon>Rhamnaceae</taxon>
        <taxon>Paliureae</taxon>
        <taxon>Ziziphus</taxon>
    </lineage>
</organism>
<keyword evidence="1" id="KW-1185">Reference proteome</keyword>
<evidence type="ECO:0000313" key="1">
    <source>
        <dbReference type="Proteomes" id="UP001652623"/>
    </source>
</evidence>
<sequence length="212" mass="23690">MAGNVFGNPVTDELVQELYPGTKVTRKLKAEVAFQYINSGGKDVDAKNFVYGLKDKYGNGISPKCMIYNATGDTLTYSGKHDWHGHVWQSPYPAKIQNGQWGAFLHVHPSWFAGSESAIVYRGFNGEGYLCDWMLSWGIPYVGDNHVYTEIRESRHYETDHWDYIKGLLENQSTKHEDTWNGCHSVVTIGEGTSPEFVGIITLDGVTTSSGK</sequence>
<gene>
    <name evidence="2" type="primary">LOC125420295</name>
</gene>
<name>A0ABM4A7C4_ZIZJJ</name>
<dbReference type="GeneID" id="125420295"/>
<dbReference type="Proteomes" id="UP001652623">
    <property type="component" value="Chromosome 4"/>
</dbReference>
<dbReference type="InterPro" id="IPR049065">
    <property type="entry name" value="Nakanori"/>
</dbReference>
<protein>
    <submittedName>
        <fullName evidence="2">23 kDa jasmonate-induced protein</fullName>
    </submittedName>
</protein>
<dbReference type="PANTHER" id="PTHR36482:SF5">
    <property type="entry name" value="23 KDA JASMONATE-INDUCED PROTEIN-LIKE"/>
    <property type="match status" value="1"/>
</dbReference>
<dbReference type="Gene3D" id="2.60.270.50">
    <property type="match status" value="1"/>
</dbReference>
<dbReference type="PANTHER" id="PTHR36482">
    <property type="entry name" value="OSJNBA0024J22.15 PROTEIN"/>
    <property type="match status" value="1"/>
</dbReference>
<dbReference type="Pfam" id="PF21230">
    <property type="entry name" value="Nakanori"/>
    <property type="match status" value="1"/>
</dbReference>